<reference evidence="1" key="1">
    <citation type="submission" date="2021-05" db="EMBL/GenBank/DDBJ databases">
        <authorList>
            <person name="Pan Q."/>
            <person name="Jouanno E."/>
            <person name="Zahm M."/>
            <person name="Klopp C."/>
            <person name="Cabau C."/>
            <person name="Louis A."/>
            <person name="Berthelot C."/>
            <person name="Parey E."/>
            <person name="Roest Crollius H."/>
            <person name="Montfort J."/>
            <person name="Robinson-Rechavi M."/>
            <person name="Bouchez O."/>
            <person name="Lampietro C."/>
            <person name="Lopez Roques C."/>
            <person name="Donnadieu C."/>
            <person name="Postlethwait J."/>
            <person name="Bobe J."/>
            <person name="Dillon D."/>
            <person name="Chandos A."/>
            <person name="von Hippel F."/>
            <person name="Guiguen Y."/>
        </authorList>
    </citation>
    <scope>NUCLEOTIDE SEQUENCE</scope>
    <source>
        <strain evidence="1">YG-Jan2019</strain>
    </source>
</reference>
<evidence type="ECO:0000313" key="1">
    <source>
        <dbReference type="EMBL" id="KAJ7985424.1"/>
    </source>
</evidence>
<keyword evidence="2" id="KW-1185">Reference proteome</keyword>
<proteinExistence type="predicted"/>
<dbReference type="Proteomes" id="UP001157502">
    <property type="component" value="Chromosome 36"/>
</dbReference>
<dbReference type="EMBL" id="CM055763">
    <property type="protein sequence ID" value="KAJ7985424.1"/>
    <property type="molecule type" value="Genomic_DNA"/>
</dbReference>
<gene>
    <name evidence="1" type="ORF">DPEC_G00351900</name>
</gene>
<comment type="caution">
    <text evidence="1">The sequence shown here is derived from an EMBL/GenBank/DDBJ whole genome shotgun (WGS) entry which is preliminary data.</text>
</comment>
<evidence type="ECO:0000313" key="2">
    <source>
        <dbReference type="Proteomes" id="UP001157502"/>
    </source>
</evidence>
<organism evidence="1 2">
    <name type="scientific">Dallia pectoralis</name>
    <name type="common">Alaska blackfish</name>
    <dbReference type="NCBI Taxonomy" id="75939"/>
    <lineage>
        <taxon>Eukaryota</taxon>
        <taxon>Metazoa</taxon>
        <taxon>Chordata</taxon>
        <taxon>Craniata</taxon>
        <taxon>Vertebrata</taxon>
        <taxon>Euteleostomi</taxon>
        <taxon>Actinopterygii</taxon>
        <taxon>Neopterygii</taxon>
        <taxon>Teleostei</taxon>
        <taxon>Protacanthopterygii</taxon>
        <taxon>Esociformes</taxon>
        <taxon>Umbridae</taxon>
        <taxon>Dallia</taxon>
    </lineage>
</organism>
<sequence length="579" mass="64318">MGLSKPAGGVIAYISSGSASSSDSCLYDSSSNGYLPSSPRSSPPCPSLPSRTEGIIVDVAPPALARHSRNHVSEKTGRSTKSGITKINGMVLLCKVCGDVASGFHYGVHACEGCKGFFRRSIQQNIQYKKCLKMENCTVVRINRNRCQQCRFKKCLAVGMSRDAVRFGRIPKREKQRLLLEMQNVMNNMMTNSCQLHHSQSLDCPVERLPKDNHCSSSALSDFTPSSPRSAQDSMDTCSAFSCSSESGDDEGASTYDSERQQFSNKQDSTMPVDWVTVSNRGSKEEPQGSWKPYIENAIVQGYLPGHYSTANHQQVTDGPYRGDRVVYQQRNSAPSGSLLVDAVRLHGRGHNTMNPTQISSNGFHVPAYSQHDPRTHLVCPVDETPDTHYLDTRKSSQEVWEEFSMSFIPAVRDVVEFAKRIPGFRNLSEPDQMSLLKNGTFEVLMVCFASNFDAAERTLTFMTGKRYSLDLLRSLHAGELLTSMCDFSEKLAVLQLDRDEISLFLAVVLISADRSGIQDLKSVEVLQDTLIQALRSLVMRNHANEASTFTKLLLKLPELRSLNNMHSEELLAFKVHSR</sequence>
<protein>
    <submittedName>
        <fullName evidence="1">Uncharacterized protein</fullName>
    </submittedName>
</protein>
<name>A0ACC2F235_DALPE</name>
<accession>A0ACC2F235</accession>